<dbReference type="SUPFAM" id="SSF54593">
    <property type="entry name" value="Glyoxalase/Bleomycin resistance protein/Dihydroxybiphenyl dioxygenase"/>
    <property type="match status" value="1"/>
</dbReference>
<evidence type="ECO:0000259" key="1">
    <source>
        <dbReference type="Pfam" id="PF00903"/>
    </source>
</evidence>
<dbReference type="InterPro" id="IPR029068">
    <property type="entry name" value="Glyas_Bleomycin-R_OHBP_Dase"/>
</dbReference>
<feature type="domain" description="Glyoxalase/fosfomycin resistance/dioxygenase" evidence="1">
    <location>
        <begin position="16"/>
        <end position="141"/>
    </location>
</feature>
<proteinExistence type="predicted"/>
<dbReference type="Proteomes" id="UP000249808">
    <property type="component" value="Unassembled WGS sequence"/>
</dbReference>
<accession>A0A327ZMU5</accession>
<dbReference type="InterPro" id="IPR004360">
    <property type="entry name" value="Glyas_Fos-R_dOase_dom"/>
</dbReference>
<evidence type="ECO:0000313" key="3">
    <source>
        <dbReference type="Proteomes" id="UP000249808"/>
    </source>
</evidence>
<organism evidence="2 3">
    <name type="scientific">Macrococcus epidermidis</name>
    <dbReference type="NCBI Taxonomy" id="1902580"/>
    <lineage>
        <taxon>Bacteria</taxon>
        <taxon>Bacillati</taxon>
        <taxon>Bacillota</taxon>
        <taxon>Bacilli</taxon>
        <taxon>Bacillales</taxon>
        <taxon>Staphylococcaceae</taxon>
        <taxon>Macrococcus</taxon>
    </lineage>
</organism>
<dbReference type="EMBL" id="PZJH01000010">
    <property type="protein sequence ID" value="RAK43733.1"/>
    <property type="molecule type" value="Genomic_DNA"/>
</dbReference>
<reference evidence="2 3" key="1">
    <citation type="journal article" date="2018" name="Front. Microbiol.">
        <title>Description and Comparative Genomics of Macrococcus caseolyticus subsp. hominis subsp. nov., Macrococcus goetzii sp. nov., Macrococcus epidermidis sp. nov., and Macrococcus bohemicus sp. nov., Novel Macrococci From Human Clinical Material With Virulence Potential and Suspected Uptake of Foreign DNA by Natural Transformation.</title>
        <authorList>
            <person name="Maslanova I."/>
            <person name="Wertheimer Z."/>
            <person name="Sedlacek I."/>
            <person name="Svec P."/>
            <person name="Indrakova A."/>
            <person name="Kovarovic V."/>
            <person name="Schumann P."/>
            <person name="Sproer C."/>
            <person name="Kralova S."/>
            <person name="Sedo O."/>
            <person name="Kristofova L."/>
            <person name="Vrbovska V."/>
            <person name="Fuzik T."/>
            <person name="Petras P."/>
            <person name="Zdrahal Z."/>
            <person name="Ruzickova V."/>
            <person name="Doskar J."/>
            <person name="Pantucek R."/>
        </authorList>
    </citation>
    <scope>NUCLEOTIDE SEQUENCE [LARGE SCALE GENOMIC DNA]</scope>
    <source>
        <strain evidence="2 3">01/688</strain>
    </source>
</reference>
<dbReference type="Pfam" id="PF00903">
    <property type="entry name" value="Glyoxalase"/>
    <property type="match status" value="1"/>
</dbReference>
<comment type="caution">
    <text evidence="2">The sequence shown here is derived from an EMBL/GenBank/DDBJ whole genome shotgun (WGS) entry which is preliminary data.</text>
</comment>
<name>A0A327ZMU5_9STAP</name>
<dbReference type="Gene3D" id="3.10.180.10">
    <property type="entry name" value="2,3-Dihydroxybiphenyl 1,2-Dioxygenase, domain 1"/>
    <property type="match status" value="1"/>
</dbReference>
<dbReference type="PANTHER" id="PTHR33990:SF1">
    <property type="entry name" value="PROTEIN YJDN"/>
    <property type="match status" value="1"/>
</dbReference>
<evidence type="ECO:0000313" key="2">
    <source>
        <dbReference type="EMBL" id="RAK43733.1"/>
    </source>
</evidence>
<gene>
    <name evidence="2" type="ORF">BHU61_12415</name>
</gene>
<protein>
    <submittedName>
        <fullName evidence="2">VOC family protein</fullName>
    </submittedName>
</protein>
<dbReference type="AlphaFoldDB" id="A0A327ZMU5"/>
<keyword evidence="3" id="KW-1185">Reference proteome</keyword>
<dbReference type="PANTHER" id="PTHR33990">
    <property type="entry name" value="PROTEIN YJDN-RELATED"/>
    <property type="match status" value="1"/>
</dbReference>
<sequence>MKAVQYFNFHNSLEVLGFYEKHLGAKIINKTMGDDEMFRDMPEEYKMPEEVAKQFVMNAEFEILGQRFMISDSWGQREVNNEGTSVCFTFDVNDEEDVKQATDFYHKAIEAGCKEAMPLGQTEWSKLYGYFNDPFGVTWMINAC</sequence>